<organism evidence="2 3">
    <name type="scientific">Rotaria socialis</name>
    <dbReference type="NCBI Taxonomy" id="392032"/>
    <lineage>
        <taxon>Eukaryota</taxon>
        <taxon>Metazoa</taxon>
        <taxon>Spiralia</taxon>
        <taxon>Gnathifera</taxon>
        <taxon>Rotifera</taxon>
        <taxon>Eurotatoria</taxon>
        <taxon>Bdelloidea</taxon>
        <taxon>Philodinida</taxon>
        <taxon>Philodinidae</taxon>
        <taxon>Rotaria</taxon>
    </lineage>
</organism>
<reference evidence="2" key="1">
    <citation type="submission" date="2021-02" db="EMBL/GenBank/DDBJ databases">
        <authorList>
            <person name="Nowell W R."/>
        </authorList>
    </citation>
    <scope>NUCLEOTIDE SEQUENCE</scope>
</reference>
<dbReference type="Proteomes" id="UP000663851">
    <property type="component" value="Unassembled WGS sequence"/>
</dbReference>
<gene>
    <name evidence="2" type="ORF">HFQ381_LOCUS34562</name>
</gene>
<dbReference type="InterPro" id="IPR015943">
    <property type="entry name" value="WD40/YVTN_repeat-like_dom_sf"/>
</dbReference>
<dbReference type="PROSITE" id="PS50082">
    <property type="entry name" value="WD_REPEATS_2"/>
    <property type="match status" value="1"/>
</dbReference>
<accession>A0A821DV74</accession>
<dbReference type="InterPro" id="IPR001680">
    <property type="entry name" value="WD40_rpt"/>
</dbReference>
<sequence>RICNTVQWNIDKKHGTIVRTMNDHLGYISSLSFNPNGTQLASVDSIGAIKIWNGLPSET</sequence>
<keyword evidence="1" id="KW-0853">WD repeat</keyword>
<evidence type="ECO:0000256" key="1">
    <source>
        <dbReference type="PROSITE-ProRule" id="PRU00221"/>
    </source>
</evidence>
<dbReference type="Gene3D" id="2.130.10.10">
    <property type="entry name" value="YVTN repeat-like/Quinoprotein amine dehydrogenase"/>
    <property type="match status" value="1"/>
</dbReference>
<dbReference type="EMBL" id="CAJOBO010017153">
    <property type="protein sequence ID" value="CAF4627199.1"/>
    <property type="molecule type" value="Genomic_DNA"/>
</dbReference>
<evidence type="ECO:0000313" key="2">
    <source>
        <dbReference type="EMBL" id="CAF4627199.1"/>
    </source>
</evidence>
<dbReference type="InterPro" id="IPR036322">
    <property type="entry name" value="WD40_repeat_dom_sf"/>
</dbReference>
<dbReference type="SUPFAM" id="SSF50978">
    <property type="entry name" value="WD40 repeat-like"/>
    <property type="match status" value="1"/>
</dbReference>
<name>A0A821DV74_9BILA</name>
<feature type="non-terminal residue" evidence="2">
    <location>
        <position position="1"/>
    </location>
</feature>
<feature type="non-terminal residue" evidence="2">
    <location>
        <position position="59"/>
    </location>
</feature>
<protein>
    <submittedName>
        <fullName evidence="2">Uncharacterized protein</fullName>
    </submittedName>
</protein>
<comment type="caution">
    <text evidence="2">The sequence shown here is derived from an EMBL/GenBank/DDBJ whole genome shotgun (WGS) entry which is preliminary data.</text>
</comment>
<proteinExistence type="predicted"/>
<evidence type="ECO:0000313" key="3">
    <source>
        <dbReference type="Proteomes" id="UP000663851"/>
    </source>
</evidence>
<dbReference type="AlphaFoldDB" id="A0A821DV74"/>
<dbReference type="PROSITE" id="PS50294">
    <property type="entry name" value="WD_REPEATS_REGION"/>
    <property type="match status" value="1"/>
</dbReference>
<feature type="repeat" description="WD" evidence="1">
    <location>
        <begin position="21"/>
        <end position="53"/>
    </location>
</feature>
<dbReference type="SMART" id="SM00320">
    <property type="entry name" value="WD40"/>
    <property type="match status" value="1"/>
</dbReference>